<gene>
    <name evidence="1" type="ORF">A2785_02645</name>
</gene>
<protein>
    <submittedName>
        <fullName evidence="1">Uncharacterized protein</fullName>
    </submittedName>
</protein>
<organism evidence="1 2">
    <name type="scientific">Candidatus Chisholmbacteria bacterium RIFCSPHIGHO2_01_FULL_49_18</name>
    <dbReference type="NCBI Taxonomy" id="1797590"/>
    <lineage>
        <taxon>Bacteria</taxon>
        <taxon>Candidatus Chisholmiibacteriota</taxon>
    </lineage>
</organism>
<evidence type="ECO:0000313" key="2">
    <source>
        <dbReference type="Proteomes" id="UP000179069"/>
    </source>
</evidence>
<dbReference type="Gene3D" id="3.40.50.2000">
    <property type="entry name" value="Glycogen Phosphorylase B"/>
    <property type="match status" value="1"/>
</dbReference>
<dbReference type="EMBL" id="MHCI01000020">
    <property type="protein sequence ID" value="OGY16044.1"/>
    <property type="molecule type" value="Genomic_DNA"/>
</dbReference>
<sequence>MKQKHIILITQKDGTATQDRTEQIYRLLKPGYRITILDTYKFIRKRMTFLLCSNPNLVFVYGLKNAQFRLKKSHYPIIEAMKLRADALVHDILSLKPDCVICGVEEDMMTLHHPLNDALKIYDLPTPFADEVNYGGTQPSTIIHELERIEKTTLVKSHFFCANWMTYTKFLEKKYRVRNSIRAPSGCETAKRYARFKGNPEIAFVGNLDGYWTNLPLLQNLCKISNFPINIYGPKRRPHIKLPYKGYLKKHSHLADYQFGLITITNDPLRKIGFSAKHLLYVSYGLPVLCPIWRQDKTLEPATIYYNKHNFNERVRKYCTETLWREKHEAAMRLARQMPWRKTLRPLVKRIDEYFQSTTE</sequence>
<name>A0A1G1VL18_9BACT</name>
<accession>A0A1G1VL18</accession>
<evidence type="ECO:0000313" key="1">
    <source>
        <dbReference type="EMBL" id="OGY16044.1"/>
    </source>
</evidence>
<dbReference type="AlphaFoldDB" id="A0A1G1VL18"/>
<comment type="caution">
    <text evidence="1">The sequence shown here is derived from an EMBL/GenBank/DDBJ whole genome shotgun (WGS) entry which is preliminary data.</text>
</comment>
<reference evidence="1 2" key="1">
    <citation type="journal article" date="2016" name="Nat. Commun.">
        <title>Thousands of microbial genomes shed light on interconnected biogeochemical processes in an aquifer system.</title>
        <authorList>
            <person name="Anantharaman K."/>
            <person name="Brown C.T."/>
            <person name="Hug L.A."/>
            <person name="Sharon I."/>
            <person name="Castelle C.J."/>
            <person name="Probst A.J."/>
            <person name="Thomas B.C."/>
            <person name="Singh A."/>
            <person name="Wilkins M.J."/>
            <person name="Karaoz U."/>
            <person name="Brodie E.L."/>
            <person name="Williams K.H."/>
            <person name="Hubbard S.S."/>
            <person name="Banfield J.F."/>
        </authorList>
    </citation>
    <scope>NUCLEOTIDE SEQUENCE [LARGE SCALE GENOMIC DNA]</scope>
</reference>
<dbReference type="Proteomes" id="UP000179069">
    <property type="component" value="Unassembled WGS sequence"/>
</dbReference>
<proteinExistence type="predicted"/>